<comment type="function">
    <text evidence="4">Functions in the N-end rule pathway of protein degradation where it conjugates Leu from its aminoacyl-tRNA to the N-termini of proteins containing an N-terminal aspartate or glutamate.</text>
</comment>
<comment type="catalytic activity">
    <reaction evidence="4">
        <text>N-terminal L-glutamyl-[protein] + L-leucyl-tRNA(Leu) = N-terminal L-leucyl-L-glutamyl-[protein] + tRNA(Leu) + H(+)</text>
        <dbReference type="Rhea" id="RHEA:50412"/>
        <dbReference type="Rhea" id="RHEA-COMP:9613"/>
        <dbReference type="Rhea" id="RHEA-COMP:9622"/>
        <dbReference type="Rhea" id="RHEA-COMP:12664"/>
        <dbReference type="Rhea" id="RHEA-COMP:12668"/>
        <dbReference type="ChEBI" id="CHEBI:15378"/>
        <dbReference type="ChEBI" id="CHEBI:64721"/>
        <dbReference type="ChEBI" id="CHEBI:78442"/>
        <dbReference type="ChEBI" id="CHEBI:78494"/>
        <dbReference type="ChEBI" id="CHEBI:133041"/>
        <dbReference type="EC" id="2.3.2.29"/>
    </reaction>
</comment>
<dbReference type="EC" id="2.3.2.29" evidence="4"/>
<accession>A0A2P6M9X9</accession>
<evidence type="ECO:0000256" key="1">
    <source>
        <dbReference type="ARBA" id="ARBA00022490"/>
    </source>
</evidence>
<dbReference type="PIRSF" id="PIRSF037208">
    <property type="entry name" value="ATE_pro_prd"/>
    <property type="match status" value="1"/>
</dbReference>
<comment type="subcellular location">
    <subcellularLocation>
        <location evidence="4">Cytoplasm</location>
    </subcellularLocation>
</comment>
<feature type="domain" description="N-end aminoacyl transferase N-terminal" evidence="5">
    <location>
        <begin position="17"/>
        <end position="87"/>
    </location>
</feature>
<evidence type="ECO:0000259" key="5">
    <source>
        <dbReference type="Pfam" id="PF04376"/>
    </source>
</evidence>
<dbReference type="GO" id="GO:0071596">
    <property type="term" value="P:ubiquitin-dependent protein catabolic process via the N-end rule pathway"/>
    <property type="evidence" value="ECO:0007669"/>
    <property type="project" value="InterPro"/>
</dbReference>
<keyword evidence="8" id="KW-1185">Reference proteome</keyword>
<sequence length="241" mass="27552">MGGNSQHSIRLFQSLEHACGYWPERLARDLIIDPTDPQLPAVYGQALAMGFRRSGGHVYRPYCAGCRACISVRIPADRFVPNRSQKRCLARNADLEMRIAPARRTDENFALYRRYLDTRHAGGGMDDPEPENFDAFLACRWSPTEFMEFRLGGELAALAVTDVVPQGLSAVYTFFEPALAERSLGTYAILQQVERARREQRGYVYLGFWLAGHPKMEYKRRYRPLEYLDGAQWRPVPEVQA</sequence>
<dbReference type="HAMAP" id="MF_00689">
    <property type="entry name" value="Bpt"/>
    <property type="match status" value="1"/>
</dbReference>
<comment type="similarity">
    <text evidence="4">Belongs to the R-transferase family. Bpt subfamily.</text>
</comment>
<dbReference type="InterPro" id="IPR007471">
    <property type="entry name" value="N-end_Aminoacyl_Trfase_N"/>
</dbReference>
<protein>
    <recommendedName>
        <fullName evidence="4">Aspartate/glutamate leucyltransferase</fullName>
        <ecNumber evidence="4">2.3.2.29</ecNumber>
    </recommendedName>
</protein>
<dbReference type="InterPro" id="IPR017138">
    <property type="entry name" value="Asp_Glu_LeuTrfase"/>
</dbReference>
<dbReference type="Pfam" id="PF04377">
    <property type="entry name" value="ATE_C"/>
    <property type="match status" value="1"/>
</dbReference>
<dbReference type="InterPro" id="IPR016181">
    <property type="entry name" value="Acyl_CoA_acyltransferase"/>
</dbReference>
<reference evidence="7 8" key="1">
    <citation type="submission" date="2018-03" db="EMBL/GenBank/DDBJ databases">
        <title>Arenimonas caeni sp. nov., isolated from activated sludge.</title>
        <authorList>
            <person name="Liu H."/>
        </authorList>
    </citation>
    <scope>NUCLEOTIDE SEQUENCE [LARGE SCALE GENOMIC DNA]</scope>
    <source>
        <strain evidence="8">z29</strain>
    </source>
</reference>
<comment type="catalytic activity">
    <reaction evidence="4">
        <text>N-terminal L-aspartyl-[protein] + L-leucyl-tRNA(Leu) = N-terminal L-leucyl-L-aspartyl-[protein] + tRNA(Leu) + H(+)</text>
        <dbReference type="Rhea" id="RHEA:50420"/>
        <dbReference type="Rhea" id="RHEA-COMP:9613"/>
        <dbReference type="Rhea" id="RHEA-COMP:9622"/>
        <dbReference type="Rhea" id="RHEA-COMP:12669"/>
        <dbReference type="Rhea" id="RHEA-COMP:12674"/>
        <dbReference type="ChEBI" id="CHEBI:15378"/>
        <dbReference type="ChEBI" id="CHEBI:64720"/>
        <dbReference type="ChEBI" id="CHEBI:78442"/>
        <dbReference type="ChEBI" id="CHEBI:78494"/>
        <dbReference type="ChEBI" id="CHEBI:133042"/>
        <dbReference type="EC" id="2.3.2.29"/>
    </reaction>
</comment>
<feature type="domain" description="N-end rule aminoacyl transferase C-terminal" evidence="6">
    <location>
        <begin position="107"/>
        <end position="229"/>
    </location>
</feature>
<dbReference type="OrthoDB" id="9782022at2"/>
<evidence type="ECO:0000256" key="3">
    <source>
        <dbReference type="ARBA" id="ARBA00023315"/>
    </source>
</evidence>
<dbReference type="GO" id="GO:0008914">
    <property type="term" value="F:leucyl-tRNA--protein transferase activity"/>
    <property type="evidence" value="ECO:0007669"/>
    <property type="project" value="UniProtKB-UniRule"/>
</dbReference>
<dbReference type="NCBIfam" id="NF002342">
    <property type="entry name" value="PRK01305.1-3"/>
    <property type="match status" value="1"/>
</dbReference>
<comment type="caution">
    <text evidence="7">The sequence shown here is derived from an EMBL/GenBank/DDBJ whole genome shotgun (WGS) entry which is preliminary data.</text>
</comment>
<keyword evidence="3 4" id="KW-0012">Acyltransferase</keyword>
<dbReference type="InterPro" id="IPR030700">
    <property type="entry name" value="N-end_Aminoacyl_Trfase"/>
</dbReference>
<keyword evidence="2 4" id="KW-0808">Transferase</keyword>
<dbReference type="PANTHER" id="PTHR21367:SF1">
    <property type="entry name" value="ARGINYL-TRNA--PROTEIN TRANSFERASE 1"/>
    <property type="match status" value="1"/>
</dbReference>
<name>A0A2P6M9X9_9GAMM</name>
<dbReference type="PANTHER" id="PTHR21367">
    <property type="entry name" value="ARGININE-TRNA-PROTEIN TRANSFERASE 1"/>
    <property type="match status" value="1"/>
</dbReference>
<dbReference type="EMBL" id="PVLF01000005">
    <property type="protein sequence ID" value="PRH82799.1"/>
    <property type="molecule type" value="Genomic_DNA"/>
</dbReference>
<dbReference type="InterPro" id="IPR007472">
    <property type="entry name" value="N-end_Aminoacyl_Trfase_C"/>
</dbReference>
<keyword evidence="1 4" id="KW-0963">Cytoplasm</keyword>
<proteinExistence type="inferred from homology"/>
<gene>
    <name evidence="4" type="primary">bpt</name>
    <name evidence="7" type="ORF">C6N40_06210</name>
</gene>
<dbReference type="Proteomes" id="UP000241736">
    <property type="component" value="Unassembled WGS sequence"/>
</dbReference>
<evidence type="ECO:0000256" key="4">
    <source>
        <dbReference type="HAMAP-Rule" id="MF_00689"/>
    </source>
</evidence>
<dbReference type="NCBIfam" id="NF002341">
    <property type="entry name" value="PRK01305.1-1"/>
    <property type="match status" value="1"/>
</dbReference>
<evidence type="ECO:0000313" key="7">
    <source>
        <dbReference type="EMBL" id="PRH82799.1"/>
    </source>
</evidence>
<dbReference type="GO" id="GO:0004057">
    <property type="term" value="F:arginyl-tRNA--protein transferase activity"/>
    <property type="evidence" value="ECO:0007669"/>
    <property type="project" value="InterPro"/>
</dbReference>
<evidence type="ECO:0000313" key="8">
    <source>
        <dbReference type="Proteomes" id="UP000241736"/>
    </source>
</evidence>
<dbReference type="Pfam" id="PF04376">
    <property type="entry name" value="ATE_N"/>
    <property type="match status" value="1"/>
</dbReference>
<evidence type="ECO:0000259" key="6">
    <source>
        <dbReference type="Pfam" id="PF04377"/>
    </source>
</evidence>
<dbReference type="SUPFAM" id="SSF55729">
    <property type="entry name" value="Acyl-CoA N-acyltransferases (Nat)"/>
    <property type="match status" value="1"/>
</dbReference>
<evidence type="ECO:0000256" key="2">
    <source>
        <dbReference type="ARBA" id="ARBA00022679"/>
    </source>
</evidence>
<dbReference type="NCBIfam" id="NF002346">
    <property type="entry name" value="PRK01305.2-3"/>
    <property type="match status" value="1"/>
</dbReference>
<dbReference type="RefSeq" id="WP_106990144.1">
    <property type="nucleotide sequence ID" value="NZ_KZ679087.1"/>
</dbReference>
<dbReference type="GO" id="GO:0005737">
    <property type="term" value="C:cytoplasm"/>
    <property type="evidence" value="ECO:0007669"/>
    <property type="project" value="UniProtKB-SubCell"/>
</dbReference>
<dbReference type="AlphaFoldDB" id="A0A2P6M9X9"/>
<organism evidence="7 8">
    <name type="scientific">Arenimonas caeni</name>
    <dbReference type="NCBI Taxonomy" id="2058085"/>
    <lineage>
        <taxon>Bacteria</taxon>
        <taxon>Pseudomonadati</taxon>
        <taxon>Pseudomonadota</taxon>
        <taxon>Gammaproteobacteria</taxon>
        <taxon>Lysobacterales</taxon>
        <taxon>Lysobacteraceae</taxon>
        <taxon>Arenimonas</taxon>
    </lineage>
</organism>